<dbReference type="CDD" id="cd17929">
    <property type="entry name" value="DEXHc_priA"/>
    <property type="match status" value="1"/>
</dbReference>
<dbReference type="GO" id="GO:0006270">
    <property type="term" value="P:DNA replication initiation"/>
    <property type="evidence" value="ECO:0007669"/>
    <property type="project" value="TreeGrafter"/>
</dbReference>
<dbReference type="PANTHER" id="PTHR30580:SF0">
    <property type="entry name" value="PRIMOSOMAL PROTEIN N"/>
    <property type="match status" value="1"/>
</dbReference>
<dbReference type="AlphaFoldDB" id="A0A8J6NJ68"/>
<dbReference type="GO" id="GO:0043138">
    <property type="term" value="F:3'-5' DNA helicase activity"/>
    <property type="evidence" value="ECO:0007669"/>
    <property type="project" value="UniProtKB-EC"/>
</dbReference>
<feature type="binding site" evidence="12">
    <location>
        <position position="566"/>
    </location>
    <ligand>
        <name>Zn(2+)</name>
        <dbReference type="ChEBI" id="CHEBI:29105"/>
        <label>2</label>
    </ligand>
</feature>
<feature type="binding site" evidence="12">
    <location>
        <position position="554"/>
    </location>
    <ligand>
        <name>Zn(2+)</name>
        <dbReference type="ChEBI" id="CHEBI:29105"/>
        <label>1</label>
    </ligand>
</feature>
<dbReference type="SUPFAM" id="SSF52540">
    <property type="entry name" value="P-loop containing nucleoside triphosphate hydrolases"/>
    <property type="match status" value="2"/>
</dbReference>
<accession>A0A8J6NJ68</accession>
<dbReference type="SMART" id="SM00490">
    <property type="entry name" value="HELICc"/>
    <property type="match status" value="1"/>
</dbReference>
<dbReference type="GO" id="GO:0006302">
    <property type="term" value="P:double-strand break repair"/>
    <property type="evidence" value="ECO:0007669"/>
    <property type="project" value="InterPro"/>
</dbReference>
<dbReference type="GO" id="GO:0006310">
    <property type="term" value="P:DNA recombination"/>
    <property type="evidence" value="ECO:0007669"/>
    <property type="project" value="InterPro"/>
</dbReference>
<feature type="binding site" evidence="12">
    <location>
        <position position="557"/>
    </location>
    <ligand>
        <name>Zn(2+)</name>
        <dbReference type="ChEBI" id="CHEBI:29105"/>
        <label>1</label>
    </ligand>
</feature>
<keyword evidence="10 12" id="KW-0413">Isomerase</keyword>
<keyword evidence="1 12" id="KW-0639">Primosome</keyword>
<keyword evidence="8 12" id="KW-0067">ATP-binding</keyword>
<dbReference type="Pfam" id="PF17764">
    <property type="entry name" value="PriA_3primeBD"/>
    <property type="match status" value="1"/>
</dbReference>
<evidence type="ECO:0000256" key="11">
    <source>
        <dbReference type="ARBA" id="ARBA00048988"/>
    </source>
</evidence>
<dbReference type="FunFam" id="3.40.50.300:FF:000489">
    <property type="entry name" value="Primosome assembly protein PriA"/>
    <property type="match status" value="1"/>
</dbReference>
<dbReference type="PROSITE" id="PS51194">
    <property type="entry name" value="HELICASE_CTER"/>
    <property type="match status" value="1"/>
</dbReference>
<dbReference type="GO" id="GO:0005524">
    <property type="term" value="F:ATP binding"/>
    <property type="evidence" value="ECO:0007669"/>
    <property type="project" value="UniProtKB-UniRule"/>
</dbReference>
<gene>
    <name evidence="12 15" type="primary">priA</name>
    <name evidence="15" type="ORF">H8E29_09385</name>
</gene>
<dbReference type="InterPro" id="IPR001650">
    <property type="entry name" value="Helicase_C-like"/>
</dbReference>
<dbReference type="Pfam" id="PF18074">
    <property type="entry name" value="PriA_C"/>
    <property type="match status" value="1"/>
</dbReference>
<comment type="catalytic activity">
    <reaction evidence="12">
        <text>Couples ATP hydrolysis with the unwinding of duplex DNA by translocating in the 3'-5' direction.</text>
        <dbReference type="EC" id="5.6.2.4"/>
    </reaction>
</comment>
<evidence type="ECO:0000256" key="1">
    <source>
        <dbReference type="ARBA" id="ARBA00022515"/>
    </source>
</evidence>
<keyword evidence="5 12" id="KW-0378">Hydrolase</keyword>
<dbReference type="InterPro" id="IPR011545">
    <property type="entry name" value="DEAD/DEAH_box_helicase_dom"/>
</dbReference>
<evidence type="ECO:0000313" key="16">
    <source>
        <dbReference type="Proteomes" id="UP000614469"/>
    </source>
</evidence>
<proteinExistence type="inferred from homology"/>
<evidence type="ECO:0000259" key="13">
    <source>
        <dbReference type="PROSITE" id="PS51192"/>
    </source>
</evidence>
<feature type="binding site" evidence="12">
    <location>
        <position position="604"/>
    </location>
    <ligand>
        <name>Zn(2+)</name>
        <dbReference type="ChEBI" id="CHEBI:29105"/>
        <label>1</label>
    </ligand>
</feature>
<dbReference type="GO" id="GO:0003677">
    <property type="term" value="F:DNA binding"/>
    <property type="evidence" value="ECO:0007669"/>
    <property type="project" value="UniProtKB-UniRule"/>
</dbReference>
<dbReference type="PROSITE" id="PS51192">
    <property type="entry name" value="HELICASE_ATP_BIND_1"/>
    <property type="match status" value="1"/>
</dbReference>
<evidence type="ECO:0000256" key="9">
    <source>
        <dbReference type="ARBA" id="ARBA00023125"/>
    </source>
</evidence>
<dbReference type="Pfam" id="PF00271">
    <property type="entry name" value="Helicase_C"/>
    <property type="match status" value="1"/>
</dbReference>
<evidence type="ECO:0000256" key="7">
    <source>
        <dbReference type="ARBA" id="ARBA00022833"/>
    </source>
</evidence>
<evidence type="ECO:0000256" key="10">
    <source>
        <dbReference type="ARBA" id="ARBA00023235"/>
    </source>
</evidence>
<dbReference type="InterPro" id="IPR027417">
    <property type="entry name" value="P-loop_NTPase"/>
</dbReference>
<feature type="binding site" evidence="12">
    <location>
        <position position="591"/>
    </location>
    <ligand>
        <name>Zn(2+)</name>
        <dbReference type="ChEBI" id="CHEBI:29105"/>
        <label>2</label>
    </ligand>
</feature>
<comment type="catalytic activity">
    <reaction evidence="11 12">
        <text>ATP + H2O = ADP + phosphate + H(+)</text>
        <dbReference type="Rhea" id="RHEA:13065"/>
        <dbReference type="ChEBI" id="CHEBI:15377"/>
        <dbReference type="ChEBI" id="CHEBI:15378"/>
        <dbReference type="ChEBI" id="CHEBI:30616"/>
        <dbReference type="ChEBI" id="CHEBI:43474"/>
        <dbReference type="ChEBI" id="CHEBI:456216"/>
        <dbReference type="EC" id="5.6.2.4"/>
    </reaction>
</comment>
<dbReference type="Gene3D" id="3.40.1440.60">
    <property type="entry name" value="PriA, 3(prime) DNA-binding domain"/>
    <property type="match status" value="1"/>
</dbReference>
<feature type="domain" description="Helicase C-terminal" evidence="14">
    <location>
        <begin position="599"/>
        <end position="753"/>
    </location>
</feature>
<comment type="cofactor">
    <cofactor evidence="12">
        <name>Zn(2+)</name>
        <dbReference type="ChEBI" id="CHEBI:29105"/>
    </cofactor>
    <text evidence="12">Binds 2 zinc ions per subunit.</text>
</comment>
<organism evidence="15 16">
    <name type="scientific">Candidatus Desulfolinea nitratireducens</name>
    <dbReference type="NCBI Taxonomy" id="2841698"/>
    <lineage>
        <taxon>Bacteria</taxon>
        <taxon>Bacillati</taxon>
        <taxon>Chloroflexota</taxon>
        <taxon>Anaerolineae</taxon>
        <taxon>Anaerolineales</taxon>
        <taxon>Anaerolineales incertae sedis</taxon>
        <taxon>Candidatus Desulfolinea</taxon>
    </lineage>
</organism>
<comment type="function">
    <text evidence="12">Initiates the restart of stalled replication forks, which reloads the replicative helicase on sites other than the origin of replication. Recognizes and binds to abandoned replication forks and remodels them to uncover a helicase loading site. Promotes assembly of the primosome at these replication forks.</text>
</comment>
<dbReference type="EMBL" id="JACNJN010000110">
    <property type="protein sequence ID" value="MBC8335465.1"/>
    <property type="molecule type" value="Genomic_DNA"/>
</dbReference>
<evidence type="ECO:0000256" key="6">
    <source>
        <dbReference type="ARBA" id="ARBA00022806"/>
    </source>
</evidence>
<evidence type="ECO:0000259" key="14">
    <source>
        <dbReference type="PROSITE" id="PS51194"/>
    </source>
</evidence>
<dbReference type="GO" id="GO:0008270">
    <property type="term" value="F:zinc ion binding"/>
    <property type="evidence" value="ECO:0007669"/>
    <property type="project" value="UniProtKB-UniRule"/>
</dbReference>
<evidence type="ECO:0000256" key="8">
    <source>
        <dbReference type="ARBA" id="ARBA00022840"/>
    </source>
</evidence>
<dbReference type="GO" id="GO:0006269">
    <property type="term" value="P:DNA replication, synthesis of primer"/>
    <property type="evidence" value="ECO:0007669"/>
    <property type="project" value="UniProtKB-KW"/>
</dbReference>
<evidence type="ECO:0000256" key="4">
    <source>
        <dbReference type="ARBA" id="ARBA00022741"/>
    </source>
</evidence>
<dbReference type="InterPro" id="IPR014001">
    <property type="entry name" value="Helicase_ATP-bd"/>
</dbReference>
<feature type="domain" description="Helicase ATP-binding" evidence="13">
    <location>
        <begin position="298"/>
        <end position="464"/>
    </location>
</feature>
<feature type="binding site" evidence="12">
    <location>
        <position position="563"/>
    </location>
    <ligand>
        <name>Zn(2+)</name>
        <dbReference type="ChEBI" id="CHEBI:29105"/>
        <label>2</label>
    </ligand>
</feature>
<dbReference type="InterPro" id="IPR041222">
    <property type="entry name" value="PriA_3primeBD"/>
</dbReference>
<evidence type="ECO:0000256" key="2">
    <source>
        <dbReference type="ARBA" id="ARBA00022705"/>
    </source>
</evidence>
<dbReference type="Pfam" id="PF00270">
    <property type="entry name" value="DEAD"/>
    <property type="match status" value="1"/>
</dbReference>
<keyword evidence="6 12" id="KW-0347">Helicase</keyword>
<comment type="caution">
    <text evidence="15">The sequence shown here is derived from an EMBL/GenBank/DDBJ whole genome shotgun (WGS) entry which is preliminary data.</text>
</comment>
<dbReference type="InterPro" id="IPR042115">
    <property type="entry name" value="PriA_3primeBD_sf"/>
</dbReference>
<dbReference type="CDD" id="cd18804">
    <property type="entry name" value="SF2_C_priA"/>
    <property type="match status" value="1"/>
</dbReference>
<protein>
    <recommendedName>
        <fullName evidence="12">Replication restart protein PriA</fullName>
    </recommendedName>
    <alternativeName>
        <fullName evidence="12">ATP-dependent DNA helicase PriA</fullName>
        <ecNumber evidence="12">5.6.2.4</ecNumber>
    </alternativeName>
    <alternativeName>
        <fullName evidence="12">DNA 3'-5' helicase PriA</fullName>
    </alternativeName>
</protein>
<dbReference type="Gene3D" id="3.40.50.300">
    <property type="entry name" value="P-loop containing nucleotide triphosphate hydrolases"/>
    <property type="match status" value="2"/>
</dbReference>
<reference evidence="15 16" key="1">
    <citation type="submission" date="2020-08" db="EMBL/GenBank/DDBJ databases">
        <title>Bridging the membrane lipid divide: bacteria of the FCB group superphylum have the potential to synthesize archaeal ether lipids.</title>
        <authorList>
            <person name="Villanueva L."/>
            <person name="Von Meijenfeldt F.A.B."/>
            <person name="Westbye A.B."/>
            <person name="Yadav S."/>
            <person name="Hopmans E.C."/>
            <person name="Dutilh B.E."/>
            <person name="Sinninghe Damste J.S."/>
        </authorList>
    </citation>
    <scope>NUCLEOTIDE SEQUENCE [LARGE SCALE GENOMIC DNA]</scope>
    <source>
        <strain evidence="15">NIOZ-UU36</strain>
    </source>
</reference>
<comment type="similarity">
    <text evidence="12">Belongs to the helicase family. PriA subfamily.</text>
</comment>
<dbReference type="SMART" id="SM00487">
    <property type="entry name" value="DEXDc"/>
    <property type="match status" value="1"/>
</dbReference>
<comment type="subunit">
    <text evidence="12">Component of the replication restart primosome.</text>
</comment>
<keyword evidence="2 12" id="KW-0235">DNA replication</keyword>
<keyword evidence="7 12" id="KW-0862">Zinc</keyword>
<feature type="binding site" evidence="12">
    <location>
        <position position="594"/>
    </location>
    <ligand>
        <name>Zn(2+)</name>
        <dbReference type="ChEBI" id="CHEBI:29105"/>
        <label>2</label>
    </ligand>
</feature>
<keyword evidence="3 12" id="KW-0479">Metal-binding</keyword>
<evidence type="ECO:0000256" key="12">
    <source>
        <dbReference type="HAMAP-Rule" id="MF_00983"/>
    </source>
</evidence>
<evidence type="ECO:0000313" key="15">
    <source>
        <dbReference type="EMBL" id="MBC8335465.1"/>
    </source>
</evidence>
<dbReference type="GO" id="GO:1990077">
    <property type="term" value="C:primosome complex"/>
    <property type="evidence" value="ECO:0007669"/>
    <property type="project" value="UniProtKB-UniRule"/>
</dbReference>
<dbReference type="PANTHER" id="PTHR30580">
    <property type="entry name" value="PRIMOSOMAL PROTEIN N"/>
    <property type="match status" value="1"/>
</dbReference>
<dbReference type="Proteomes" id="UP000614469">
    <property type="component" value="Unassembled WGS sequence"/>
</dbReference>
<dbReference type="GO" id="GO:0016787">
    <property type="term" value="F:hydrolase activity"/>
    <property type="evidence" value="ECO:0007669"/>
    <property type="project" value="UniProtKB-KW"/>
</dbReference>
<dbReference type="HAMAP" id="MF_00983">
    <property type="entry name" value="PriA"/>
    <property type="match status" value="1"/>
</dbReference>
<dbReference type="InterPro" id="IPR005259">
    <property type="entry name" value="PriA"/>
</dbReference>
<evidence type="ECO:0000256" key="5">
    <source>
        <dbReference type="ARBA" id="ARBA00022801"/>
    </source>
</evidence>
<name>A0A8J6NJ68_9CHLR</name>
<dbReference type="EC" id="5.6.2.4" evidence="12"/>
<evidence type="ECO:0000256" key="3">
    <source>
        <dbReference type="ARBA" id="ARBA00022723"/>
    </source>
</evidence>
<feature type="binding site" evidence="12">
    <location>
        <position position="607"/>
    </location>
    <ligand>
        <name>Zn(2+)</name>
        <dbReference type="ChEBI" id="CHEBI:29105"/>
        <label>1</label>
    </ligand>
</feature>
<dbReference type="InterPro" id="IPR041236">
    <property type="entry name" value="PriA_C"/>
</dbReference>
<keyword evidence="4 12" id="KW-0547">Nucleotide-binding</keyword>
<dbReference type="NCBIfam" id="TIGR00595">
    <property type="entry name" value="priA"/>
    <property type="match status" value="1"/>
</dbReference>
<keyword evidence="9 12" id="KW-0238">DNA-binding</keyword>
<sequence length="850" mass="94700">MTTFVQISVNIPAISGVFDYQLPPELEGKVGIGTLVTIPFNNQIVQGVILRFLDKPSVAVTKSVVDLLDPLPVLTPAQIALAERMAEQTLNPLAAMVGLILPSGLSQQADTEFGNRDWEMGVGESPIEFSKIQKRLLSLLQKCGSLRGRQIDRHFKHVDWRQSAQALVRRGILSSKSVLPAPKVRPKFIRTAQLAVPPDFAEESMSSLGKTEATQKRRAAALQFLMREADAIAVTWVYAESGCNLADLQILAEKDLISLRETEIWRDPVEKVKVEEAESDAWVLTPAQEEAMREVYSSFAESQTRPILLHGVTGSGKTEIYIRAAQEAIRRGGQALILVPEIALTPQTVRRLLARFPGQVGLIHSKLSQGERYDTWRRARAGSLKVVIGPRSALFAPLPKVSLIVLDEFHDGSYHQTEPPFYDAVKAAQIYAEINGAVCILGSATPPIDLMYQAKSALTHSRSARISLSRKAGEGEQAKRRGGEGAFALVELPERIAKRELPPVQVVDMRTELKSGNRGIFSRALKDALSQTLARNEQVILFLNRRGTATYIFCRDCGHTLKCPRCETPLTLHMSNPSPTRGGGRGGGLQCHRCNYTRQMPKTCPECKSEKIRAYGLGSERVEDEVNVLFPDARVLRWDWDTTRTKDAHELILNHFTAHRADVLVGTQMLAKGLDLPLVTLVGVVLADVGLNLPDPFAAERVFQTLTQVAGRAGRSERGGRVLLQSFEPEHYVVQHASRHDYANFYVHELEYRRRLGYPPFANLVRLEYRHRDPITAEEETRIMAASLEELLATENRKETTIIGPVPCFFSKVDGIYRWQIIMRGPKPESLLRGRELRGWRVEVGPISLL</sequence>